<dbReference type="RefSeq" id="WP_013887504.1">
    <property type="nucleotide sequence ID" value="NC_015673.1"/>
</dbReference>
<dbReference type="PROSITE" id="PS51186">
    <property type="entry name" value="GNAT"/>
    <property type="match status" value="2"/>
</dbReference>
<evidence type="ECO:0000256" key="3">
    <source>
        <dbReference type="ARBA" id="ARBA00023315"/>
    </source>
</evidence>
<dbReference type="EMBL" id="CP002857">
    <property type="protein sequence ID" value="AEI08474.1"/>
    <property type="molecule type" value="Genomic_DNA"/>
</dbReference>
<dbReference type="eggNOG" id="COG0456">
    <property type="taxonomic scope" value="Bacteria"/>
</dbReference>
<evidence type="ECO:0000313" key="7">
    <source>
        <dbReference type="Proteomes" id="UP000000492"/>
    </source>
</evidence>
<keyword evidence="3 4" id="KW-0012">Acyltransferase</keyword>
<dbReference type="Proteomes" id="UP000000492">
    <property type="component" value="Chromosome"/>
</dbReference>
<dbReference type="STRING" id="662755.CRES_0111"/>
<feature type="binding site" evidence="4">
    <location>
        <position position="202"/>
    </location>
    <ligand>
        <name>1D-myo-inositol 2-(L-cysteinylamino)-2-deoxy-alpha-D-glucopyranoside</name>
        <dbReference type="ChEBI" id="CHEBI:58887"/>
    </ligand>
</feature>
<comment type="similarity">
    <text evidence="4">Belongs to the acetyltransferase family. MshD subfamily.</text>
</comment>
<organism evidence="6 7">
    <name type="scientific">Corynebacterium resistens (strain DSM 45100 / JCM 12819 / GTC 2026 / SICGH 158)</name>
    <dbReference type="NCBI Taxonomy" id="662755"/>
    <lineage>
        <taxon>Bacteria</taxon>
        <taxon>Bacillati</taxon>
        <taxon>Actinomycetota</taxon>
        <taxon>Actinomycetes</taxon>
        <taxon>Mycobacteriales</taxon>
        <taxon>Corynebacteriaceae</taxon>
        <taxon>Corynebacterium</taxon>
    </lineage>
</organism>
<proteinExistence type="inferred from homology"/>
<evidence type="ECO:0000259" key="5">
    <source>
        <dbReference type="PROSITE" id="PS51186"/>
    </source>
</evidence>
<feature type="binding site" evidence="4">
    <location>
        <position position="298"/>
    </location>
    <ligand>
        <name>1D-myo-inositol 2-(L-cysteinylamino)-2-deoxy-alpha-D-glucopyranoside</name>
        <dbReference type="ChEBI" id="CHEBI:58887"/>
    </ligand>
</feature>
<dbReference type="InterPro" id="IPR016181">
    <property type="entry name" value="Acyl_CoA_acyltransferase"/>
</dbReference>
<evidence type="ECO:0000256" key="1">
    <source>
        <dbReference type="ARBA" id="ARBA00022679"/>
    </source>
</evidence>
<comment type="catalytic activity">
    <reaction evidence="4">
        <text>1D-myo-inositol 2-(L-cysteinylamino)-2-deoxy-alpha-D-glucopyranoside + acetyl-CoA = mycothiol + CoA + H(+)</text>
        <dbReference type="Rhea" id="RHEA:26172"/>
        <dbReference type="ChEBI" id="CHEBI:15378"/>
        <dbReference type="ChEBI" id="CHEBI:16768"/>
        <dbReference type="ChEBI" id="CHEBI:57287"/>
        <dbReference type="ChEBI" id="CHEBI:57288"/>
        <dbReference type="ChEBI" id="CHEBI:58887"/>
        <dbReference type="EC" id="2.3.1.189"/>
    </reaction>
</comment>
<dbReference type="InterPro" id="IPR017813">
    <property type="entry name" value="Mycothiol_AcTrfase"/>
</dbReference>
<feature type="binding site" evidence="4">
    <location>
        <position position="260"/>
    </location>
    <ligand>
        <name>1D-myo-inositol 2-(L-cysteinylamino)-2-deoxy-alpha-D-glucopyranoside</name>
        <dbReference type="ChEBI" id="CHEBI:58887"/>
    </ligand>
</feature>
<dbReference type="KEGG" id="crd:CRES_0111"/>
<evidence type="ECO:0000313" key="6">
    <source>
        <dbReference type="EMBL" id="AEI08474.1"/>
    </source>
</evidence>
<dbReference type="SUPFAM" id="SSF55729">
    <property type="entry name" value="Acyl-CoA N-acyltransferases (Nat)"/>
    <property type="match status" value="1"/>
</dbReference>
<feature type="domain" description="N-acetyltransferase" evidence="5">
    <location>
        <begin position="19"/>
        <end position="143"/>
    </location>
</feature>
<feature type="binding site" evidence="4">
    <location>
        <position position="43"/>
    </location>
    <ligand>
        <name>1D-myo-inositol 2-(L-cysteinylamino)-2-deoxy-alpha-D-glucopyranoside</name>
        <dbReference type="ChEBI" id="CHEBI:58887"/>
    </ligand>
</feature>
<reference evidence="6 7" key="1">
    <citation type="journal article" date="2012" name="BMC Genomics">
        <title>Complete genome sequence, lifestyle, and multi-drug resistance of the human pathogen Corynebacterium resistens DSM 45100 isolated from blood samples of a leukemia patient.</title>
        <authorList>
            <person name="Schroder J."/>
            <person name="Maus I."/>
            <person name="Meyer K."/>
            <person name="Wordemann S."/>
            <person name="Blom J."/>
            <person name="Jaenicke S."/>
            <person name="Schneider J."/>
            <person name="Trost E."/>
            <person name="Tauch A."/>
        </authorList>
    </citation>
    <scope>NUCLEOTIDE SEQUENCE [LARGE SCALE GENOMIC DNA]</scope>
    <source>
        <strain evidence="7">DSM 45100 / JCM 12819 / CCUG 50093 / GTC 2026 / SICGH 158</strain>
    </source>
</reference>
<dbReference type="CDD" id="cd04301">
    <property type="entry name" value="NAT_SF"/>
    <property type="match status" value="1"/>
</dbReference>
<dbReference type="NCBIfam" id="TIGR03448">
    <property type="entry name" value="mycothiol_MshD"/>
    <property type="match status" value="1"/>
</dbReference>
<gene>
    <name evidence="4 6" type="primary">mshD</name>
    <name evidence="6" type="ordered locus">CRES_0111</name>
</gene>
<dbReference type="GO" id="GO:0010125">
    <property type="term" value="P:mycothiol biosynthetic process"/>
    <property type="evidence" value="ECO:0007669"/>
    <property type="project" value="UniProtKB-UniRule"/>
</dbReference>
<feature type="binding site" evidence="4">
    <location>
        <position position="244"/>
    </location>
    <ligand>
        <name>1D-myo-inositol 2-(L-cysteinylamino)-2-deoxy-alpha-D-glucopyranoside</name>
        <dbReference type="ChEBI" id="CHEBI:58887"/>
    </ligand>
</feature>
<dbReference type="HOGENOM" id="CLU_068014_0_0_11"/>
<dbReference type="OrthoDB" id="3208058at2"/>
<dbReference type="AlphaFoldDB" id="F8E125"/>
<comment type="function">
    <text evidence="4">Catalyzes the transfer of acetyl from acetyl-CoA to desacetylmycothiol (Cys-GlcN-Ins) to form mycothiol.</text>
</comment>
<protein>
    <recommendedName>
        <fullName evidence="4">Mycothiol acetyltransferase</fullName>
        <shortName evidence="4">MSH acetyltransferase</shortName>
        <ecNumber evidence="4">2.3.1.189</ecNumber>
    </recommendedName>
    <alternativeName>
        <fullName evidence="4">Mycothiol synthase</fullName>
    </alternativeName>
</protein>
<feature type="binding site" evidence="4">
    <location>
        <begin position="80"/>
        <end position="82"/>
    </location>
    <ligand>
        <name>acetyl-CoA</name>
        <dbReference type="ChEBI" id="CHEBI:57288"/>
        <label>1</label>
    </ligand>
</feature>
<keyword evidence="1 4" id="KW-0808">Transferase</keyword>
<feature type="binding site" evidence="4">
    <location>
        <begin position="264"/>
        <end position="266"/>
    </location>
    <ligand>
        <name>acetyl-CoA</name>
        <dbReference type="ChEBI" id="CHEBI:57288"/>
        <label>2</label>
    </ligand>
</feature>
<accession>F8E125</accession>
<dbReference type="EC" id="2.3.1.189" evidence="4"/>
<name>F8E125_CORRG</name>
<comment type="caution">
    <text evidence="4">Lacks conserved residue(s) required for the propagation of feature annotation.</text>
</comment>
<dbReference type="Pfam" id="PF00583">
    <property type="entry name" value="Acetyltransf_1"/>
    <property type="match status" value="2"/>
</dbReference>
<dbReference type="HAMAP" id="MF_01698">
    <property type="entry name" value="MshD"/>
    <property type="match status" value="1"/>
</dbReference>
<dbReference type="GO" id="GO:0035447">
    <property type="term" value="F:mycothiol synthase activity"/>
    <property type="evidence" value="ECO:0007669"/>
    <property type="project" value="UniProtKB-UniRule"/>
</dbReference>
<dbReference type="PIRSF" id="PIRSF021524">
    <property type="entry name" value="MSH_acetyltransferase"/>
    <property type="match status" value="1"/>
</dbReference>
<dbReference type="InterPro" id="IPR000182">
    <property type="entry name" value="GNAT_dom"/>
</dbReference>
<dbReference type="Gene3D" id="3.40.630.30">
    <property type="match status" value="1"/>
</dbReference>
<evidence type="ECO:0000256" key="2">
    <source>
        <dbReference type="ARBA" id="ARBA00022737"/>
    </source>
</evidence>
<comment type="subunit">
    <text evidence="4">Monomer.</text>
</comment>
<evidence type="ECO:0000256" key="4">
    <source>
        <dbReference type="HAMAP-Rule" id="MF_01698"/>
    </source>
</evidence>
<keyword evidence="7" id="KW-1185">Reference proteome</keyword>
<keyword evidence="2 4" id="KW-0677">Repeat</keyword>
<feature type="domain" description="N-acetyltransferase" evidence="5">
    <location>
        <begin position="171"/>
        <end position="328"/>
    </location>
</feature>
<sequence>MAMTGHIDTQVFTDLPTDPELVEKIEEVLDQVTQSDGVAPLGEAFLRGLREDRGHTHVLALDGQDVVGILAIDTDRVVELAVLPTRRHAGIATRLFQALKEKAGFSGVVDVWAHGDGPEAQRFVATLDARRTRELLKMAVECPPGSPRAHEFSKLAGEAEERLAENSVRVLSYSEATEKFGVDYVDEEWVRVNNEAFAWHPEQGGWSVDHLRTEKDTGWFDPEGVLMLWIDDVSPECVGFHWTKIPLAERENEEGKRVGEVYVVCLADAARGKKLGGPVTLVGMKWLMDQGVGEIELYVEGDNAPAVSTYGKLGFSVVHTDVVYRGQL</sequence>